<keyword evidence="1" id="KW-1133">Transmembrane helix</keyword>
<keyword evidence="3" id="KW-1185">Reference proteome</keyword>
<sequence length="142" mass="16506">MYSTLSTSSSNTQRFFLRLIFLGNVGLAKICLADKNYQSSSNLREKKSTFPEFTWWKFIVQEEHAHKVRQMIGLIIAVRICFTENTTEKRFSGGTISILLVLNRYSATSQIFSIICWDCYKYFKHLLQLNLNAFVKPTLKMS</sequence>
<name>A0A167PD22_PHYB8</name>
<dbReference type="AlphaFoldDB" id="A0A167PD22"/>
<keyword evidence="1" id="KW-0472">Membrane</keyword>
<protein>
    <submittedName>
        <fullName evidence="2">Uncharacterized protein</fullName>
    </submittedName>
</protein>
<dbReference type="RefSeq" id="XP_018295734.1">
    <property type="nucleotide sequence ID" value="XM_018440704.1"/>
</dbReference>
<dbReference type="VEuPathDB" id="FungiDB:PHYBLDRAFT_60822"/>
<keyword evidence="1" id="KW-0812">Transmembrane</keyword>
<evidence type="ECO:0000313" key="2">
    <source>
        <dbReference type="EMBL" id="OAD77694.1"/>
    </source>
</evidence>
<evidence type="ECO:0000256" key="1">
    <source>
        <dbReference type="SAM" id="Phobius"/>
    </source>
</evidence>
<gene>
    <name evidence="2" type="ORF">PHYBLDRAFT_60822</name>
</gene>
<reference evidence="3" key="1">
    <citation type="submission" date="2015-06" db="EMBL/GenBank/DDBJ databases">
        <title>Expansion of signal transduction pathways in fungi by whole-genome duplication.</title>
        <authorList>
            <consortium name="DOE Joint Genome Institute"/>
            <person name="Corrochano L.M."/>
            <person name="Kuo A."/>
            <person name="Marcet-Houben M."/>
            <person name="Polaino S."/>
            <person name="Salamov A."/>
            <person name="Villalobos J.M."/>
            <person name="Alvarez M.I."/>
            <person name="Avalos J."/>
            <person name="Benito E.P."/>
            <person name="Benoit I."/>
            <person name="Burger G."/>
            <person name="Camino L.P."/>
            <person name="Canovas D."/>
            <person name="Cerda-Olmedo E."/>
            <person name="Cheng J.-F."/>
            <person name="Dominguez A."/>
            <person name="Elias M."/>
            <person name="Eslava A.P."/>
            <person name="Glaser F."/>
            <person name="Grimwood J."/>
            <person name="Gutierrez G."/>
            <person name="Heitman J."/>
            <person name="Henrissat B."/>
            <person name="Iturriaga E.A."/>
            <person name="Lang B.F."/>
            <person name="Lavin J.L."/>
            <person name="Lee S."/>
            <person name="Li W."/>
            <person name="Lindquist E."/>
            <person name="Lopez-Garcia S."/>
            <person name="Luque E.M."/>
            <person name="Marcos A.T."/>
            <person name="Martin J."/>
            <person name="McCluskey K."/>
            <person name="Medina H.R."/>
            <person name="Miralles-Duran A."/>
            <person name="Miyazaki A."/>
            <person name="Munoz-Torres E."/>
            <person name="Oguiza J.A."/>
            <person name="Ohm R."/>
            <person name="Olmedo M."/>
            <person name="Orejas M."/>
            <person name="Ortiz-Castellanos L."/>
            <person name="Pisabarro A.G."/>
            <person name="Rodriguez-Romero J."/>
            <person name="Ruiz-Herrera J."/>
            <person name="Ruiz-Vazquez R."/>
            <person name="Sanz C."/>
            <person name="Schackwitz W."/>
            <person name="Schmutz J."/>
            <person name="Shahriari M."/>
            <person name="Shelest E."/>
            <person name="Silva-Franco F."/>
            <person name="Soanes D."/>
            <person name="Syed K."/>
            <person name="Tagua V.G."/>
            <person name="Talbot N.J."/>
            <person name="Thon M."/>
            <person name="De vries R.P."/>
            <person name="Wiebenga A."/>
            <person name="Yadav J.S."/>
            <person name="Braun E.L."/>
            <person name="Baker S."/>
            <person name="Garre V."/>
            <person name="Horwitz B."/>
            <person name="Torres-Martinez S."/>
            <person name="Idnurm A."/>
            <person name="Herrera-Estrella A."/>
            <person name="Gabaldon T."/>
            <person name="Grigoriev I.V."/>
        </authorList>
    </citation>
    <scope>NUCLEOTIDE SEQUENCE [LARGE SCALE GENOMIC DNA]</scope>
    <source>
        <strain evidence="3">NRRL 1555(-)</strain>
    </source>
</reference>
<feature type="transmembrane region" description="Helical" evidence="1">
    <location>
        <begin position="15"/>
        <end position="32"/>
    </location>
</feature>
<dbReference type="GeneID" id="29001610"/>
<proteinExistence type="predicted"/>
<dbReference type="EMBL" id="KV440974">
    <property type="protein sequence ID" value="OAD77694.1"/>
    <property type="molecule type" value="Genomic_DNA"/>
</dbReference>
<evidence type="ECO:0000313" key="3">
    <source>
        <dbReference type="Proteomes" id="UP000077315"/>
    </source>
</evidence>
<dbReference type="InParanoid" id="A0A167PD22"/>
<accession>A0A167PD22</accession>
<dbReference type="Proteomes" id="UP000077315">
    <property type="component" value="Unassembled WGS sequence"/>
</dbReference>
<organism evidence="2 3">
    <name type="scientific">Phycomyces blakesleeanus (strain ATCC 8743b / DSM 1359 / FGSC 10004 / NBRC 33097 / NRRL 1555)</name>
    <dbReference type="NCBI Taxonomy" id="763407"/>
    <lineage>
        <taxon>Eukaryota</taxon>
        <taxon>Fungi</taxon>
        <taxon>Fungi incertae sedis</taxon>
        <taxon>Mucoromycota</taxon>
        <taxon>Mucoromycotina</taxon>
        <taxon>Mucoromycetes</taxon>
        <taxon>Mucorales</taxon>
        <taxon>Phycomycetaceae</taxon>
        <taxon>Phycomyces</taxon>
    </lineage>
</organism>